<dbReference type="PANTHER" id="PTHR36933">
    <property type="entry name" value="SLL0788 PROTEIN"/>
    <property type="match status" value="1"/>
</dbReference>
<evidence type="ECO:0000313" key="3">
    <source>
        <dbReference type="EMBL" id="GLS43071.1"/>
    </source>
</evidence>
<protein>
    <recommendedName>
        <fullName evidence="2">DUF305 domain-containing protein</fullName>
    </recommendedName>
</protein>
<organism evidence="3 4">
    <name type="scientific">Methylobacterium brachythecii</name>
    <dbReference type="NCBI Taxonomy" id="1176177"/>
    <lineage>
        <taxon>Bacteria</taxon>
        <taxon>Pseudomonadati</taxon>
        <taxon>Pseudomonadota</taxon>
        <taxon>Alphaproteobacteria</taxon>
        <taxon>Hyphomicrobiales</taxon>
        <taxon>Methylobacteriaceae</taxon>
        <taxon>Methylobacterium</taxon>
    </lineage>
</organism>
<dbReference type="Proteomes" id="UP001156881">
    <property type="component" value="Unassembled WGS sequence"/>
</dbReference>
<keyword evidence="1" id="KW-0732">Signal</keyword>
<sequence length="123" mass="13551">MRNLFVATFLILASAASAEGEHHHGHTMPAAQDSDTAATEAFREADTRMHRDMAIAYSNDVDVDFLRGMIPHHAGAIAMAKIVLAHSKDSEVRKLAEEIVRAQVGETEQMQAMLKQREGALKR</sequence>
<evidence type="ECO:0000259" key="2">
    <source>
        <dbReference type="Pfam" id="PF03713"/>
    </source>
</evidence>
<feature type="domain" description="DUF305" evidence="2">
    <location>
        <begin position="32"/>
        <end position="114"/>
    </location>
</feature>
<dbReference type="EMBL" id="BSPG01000003">
    <property type="protein sequence ID" value="GLS43071.1"/>
    <property type="molecule type" value="Genomic_DNA"/>
</dbReference>
<reference evidence="4" key="1">
    <citation type="journal article" date="2019" name="Int. J. Syst. Evol. Microbiol.">
        <title>The Global Catalogue of Microorganisms (GCM) 10K type strain sequencing project: providing services to taxonomists for standard genome sequencing and annotation.</title>
        <authorList>
            <consortium name="The Broad Institute Genomics Platform"/>
            <consortium name="The Broad Institute Genome Sequencing Center for Infectious Disease"/>
            <person name="Wu L."/>
            <person name="Ma J."/>
        </authorList>
    </citation>
    <scope>NUCLEOTIDE SEQUENCE [LARGE SCALE GENOMIC DNA]</scope>
    <source>
        <strain evidence="4">NBRC 107710</strain>
    </source>
</reference>
<gene>
    <name evidence="3" type="ORF">GCM10007884_10560</name>
</gene>
<dbReference type="Pfam" id="PF03713">
    <property type="entry name" value="DUF305"/>
    <property type="match status" value="1"/>
</dbReference>
<feature type="signal peptide" evidence="1">
    <location>
        <begin position="1"/>
        <end position="18"/>
    </location>
</feature>
<dbReference type="RefSeq" id="WP_183502513.1">
    <property type="nucleotide sequence ID" value="NZ_BSPG01000003.1"/>
</dbReference>
<comment type="caution">
    <text evidence="3">The sequence shown here is derived from an EMBL/GenBank/DDBJ whole genome shotgun (WGS) entry which is preliminary data.</text>
</comment>
<proteinExistence type="predicted"/>
<dbReference type="InterPro" id="IPR005183">
    <property type="entry name" value="DUF305_CopM-like"/>
</dbReference>
<dbReference type="PANTHER" id="PTHR36933:SF1">
    <property type="entry name" value="SLL0788 PROTEIN"/>
    <property type="match status" value="1"/>
</dbReference>
<name>A0ABQ6D1W8_9HYPH</name>
<evidence type="ECO:0000313" key="4">
    <source>
        <dbReference type="Proteomes" id="UP001156881"/>
    </source>
</evidence>
<feature type="chain" id="PRO_5045788078" description="DUF305 domain-containing protein" evidence="1">
    <location>
        <begin position="19"/>
        <end position="123"/>
    </location>
</feature>
<keyword evidence="4" id="KW-1185">Reference proteome</keyword>
<dbReference type="InterPro" id="IPR012347">
    <property type="entry name" value="Ferritin-like"/>
</dbReference>
<dbReference type="Gene3D" id="1.20.1260.10">
    <property type="match status" value="1"/>
</dbReference>
<evidence type="ECO:0000256" key="1">
    <source>
        <dbReference type="SAM" id="SignalP"/>
    </source>
</evidence>
<accession>A0ABQ6D1W8</accession>